<reference evidence="4" key="1">
    <citation type="submission" date="2025-08" db="UniProtKB">
        <authorList>
            <consortium name="Ensembl"/>
        </authorList>
    </citation>
    <scope>IDENTIFICATION</scope>
</reference>
<dbReference type="SUPFAM" id="SSF56436">
    <property type="entry name" value="C-type lectin-like"/>
    <property type="match status" value="1"/>
</dbReference>
<dbReference type="SMART" id="SM00034">
    <property type="entry name" value="CLECT"/>
    <property type="match status" value="1"/>
</dbReference>
<proteinExistence type="predicted"/>
<keyword evidence="2" id="KW-0732">Signal</keyword>
<evidence type="ECO:0000256" key="1">
    <source>
        <dbReference type="ARBA" id="ARBA00023157"/>
    </source>
</evidence>
<dbReference type="OMA" id="ISQASIC"/>
<dbReference type="Proteomes" id="UP000261580">
    <property type="component" value="Unassembled WGS sequence"/>
</dbReference>
<dbReference type="InterPro" id="IPR016186">
    <property type="entry name" value="C-type_lectin-like/link_sf"/>
</dbReference>
<evidence type="ECO:0000313" key="4">
    <source>
        <dbReference type="Ensembl" id="ENSNBRP00000003038.1"/>
    </source>
</evidence>
<feature type="domain" description="C-type lectin" evidence="3">
    <location>
        <begin position="50"/>
        <end position="156"/>
    </location>
</feature>
<feature type="chain" id="PRO_5018740095" description="C-type lectin domain-containing protein" evidence="2">
    <location>
        <begin position="25"/>
        <end position="169"/>
    </location>
</feature>
<dbReference type="PROSITE" id="PS00615">
    <property type="entry name" value="C_TYPE_LECTIN_1"/>
    <property type="match status" value="1"/>
</dbReference>
<dbReference type="GeneTree" id="ENSGT01120000272028"/>
<keyword evidence="1" id="KW-1015">Disulfide bond</keyword>
<dbReference type="PROSITE" id="PS50041">
    <property type="entry name" value="C_TYPE_LECTIN_2"/>
    <property type="match status" value="1"/>
</dbReference>
<evidence type="ECO:0000313" key="5">
    <source>
        <dbReference type="Proteomes" id="UP000261580"/>
    </source>
</evidence>
<dbReference type="AlphaFoldDB" id="A0A3Q4G9L6"/>
<keyword evidence="5" id="KW-1185">Reference proteome</keyword>
<dbReference type="PANTHER" id="PTHR22803">
    <property type="entry name" value="MANNOSE, PHOSPHOLIPASE, LECTIN RECEPTOR RELATED"/>
    <property type="match status" value="1"/>
</dbReference>
<dbReference type="InterPro" id="IPR018378">
    <property type="entry name" value="C-type_lectin_CS"/>
</dbReference>
<evidence type="ECO:0000259" key="3">
    <source>
        <dbReference type="PROSITE" id="PS50041"/>
    </source>
</evidence>
<dbReference type="InterPro" id="IPR016187">
    <property type="entry name" value="CTDL_fold"/>
</dbReference>
<evidence type="ECO:0000256" key="2">
    <source>
        <dbReference type="SAM" id="SignalP"/>
    </source>
</evidence>
<dbReference type="Ensembl" id="ENSNBRT00000003147.1">
    <property type="protein sequence ID" value="ENSNBRP00000003038.1"/>
    <property type="gene ID" value="ENSNBRG00000002417.1"/>
</dbReference>
<dbReference type="Gene3D" id="3.10.100.10">
    <property type="entry name" value="Mannose-Binding Protein A, subunit A"/>
    <property type="match status" value="1"/>
</dbReference>
<organism evidence="4 5">
    <name type="scientific">Neolamprologus brichardi</name>
    <name type="common">Fairy cichlid</name>
    <name type="synonym">Lamprologus brichardi</name>
    <dbReference type="NCBI Taxonomy" id="32507"/>
    <lineage>
        <taxon>Eukaryota</taxon>
        <taxon>Metazoa</taxon>
        <taxon>Chordata</taxon>
        <taxon>Craniata</taxon>
        <taxon>Vertebrata</taxon>
        <taxon>Euteleostomi</taxon>
        <taxon>Actinopterygii</taxon>
        <taxon>Neopterygii</taxon>
        <taxon>Teleostei</taxon>
        <taxon>Neoteleostei</taxon>
        <taxon>Acanthomorphata</taxon>
        <taxon>Ovalentaria</taxon>
        <taxon>Cichlomorphae</taxon>
        <taxon>Cichliformes</taxon>
        <taxon>Cichlidae</taxon>
        <taxon>African cichlids</taxon>
        <taxon>Pseudocrenilabrinae</taxon>
        <taxon>Lamprologini</taxon>
        <taxon>Neolamprologus</taxon>
    </lineage>
</organism>
<accession>A0A3Q4G9L6</accession>
<dbReference type="Pfam" id="PF00059">
    <property type="entry name" value="Lectin_C"/>
    <property type="match status" value="1"/>
</dbReference>
<name>A0A3Q4G9L6_NEOBR</name>
<sequence length="169" mass="19115">MTGAFLCGLWHVLPLSVLILGIMASFHSSKTSVSYQVNMSSSCPRGWTRFYRHCFVYIPRAMSWAHGERNCFSMGVHLASVHSSSEYLLIQKLTGTDASGENIWLWNDGSHFRYTHWRPGEPSNGYGKQHCLQINYSASKCWDDLECAISQASICVTSLVLRHIHIQQS</sequence>
<dbReference type="InterPro" id="IPR001304">
    <property type="entry name" value="C-type_lectin-like"/>
</dbReference>
<feature type="signal peptide" evidence="2">
    <location>
        <begin position="1"/>
        <end position="24"/>
    </location>
</feature>
<dbReference type="InterPro" id="IPR050111">
    <property type="entry name" value="C-type_lectin/snaclec_domain"/>
</dbReference>
<protein>
    <recommendedName>
        <fullName evidence="3">C-type lectin domain-containing protein</fullName>
    </recommendedName>
</protein>
<reference evidence="4" key="2">
    <citation type="submission" date="2025-09" db="UniProtKB">
        <authorList>
            <consortium name="Ensembl"/>
        </authorList>
    </citation>
    <scope>IDENTIFICATION</scope>
</reference>